<accession>A0A1X0RBP3</accession>
<protein>
    <submittedName>
        <fullName evidence="1">Uncharacterized protein</fullName>
    </submittedName>
</protein>
<sequence>LQGFFKSYPTDYHFAKGLIYYDAKANPRQHMYAFYTLAKLCEESNSKSFSCFPLRKGSIPSYVIIDTKIVNFHILKNKSFTSSKLDLWGEAVDLNRKVPKNQGAGKTIQFKGTIETDGVEVSVVKQNFVTSKGSASNRNKPNNSIDKFRHIENMAQDNLIKTSSNCILIDHGRRYLLCCMHENSAPENKSIFRYTRNQRAKETKSTHFRKLRQKLKPFTIQVIEDILCQIPSSSVKFSNYVNY</sequence>
<dbReference type="OrthoDB" id="2288631at2759"/>
<dbReference type="AlphaFoldDB" id="A0A1X0RBP3"/>
<reference evidence="1" key="1">
    <citation type="journal article" date="2016" name="Proc. Natl. Acad. Sci. U.S.A.">
        <title>Lipid metabolic changes in an early divergent fungus govern the establishment of a mutualistic symbiosis with endobacteria.</title>
        <authorList>
            <person name="Lastovetsky O.A."/>
            <person name="Gaspar M.L."/>
            <person name="Mondo S.J."/>
            <person name="LaButti K.M."/>
            <person name="Sandor L."/>
            <person name="Grigoriev I.V."/>
            <person name="Henry S.A."/>
            <person name="Pawlowska T.E."/>
        </authorList>
    </citation>
    <scope>NUCLEOTIDE SEQUENCE [LARGE SCALE GENOMIC DNA]</scope>
    <source>
        <strain evidence="1">ATCC 52814</strain>
    </source>
</reference>
<dbReference type="VEuPathDB" id="FungiDB:BCV72DRAFT_201545"/>
<feature type="non-terminal residue" evidence="1">
    <location>
        <position position="1"/>
    </location>
</feature>
<dbReference type="EMBL" id="KV921875">
    <property type="protein sequence ID" value="ORE09473.1"/>
    <property type="molecule type" value="Genomic_DNA"/>
</dbReference>
<organism evidence="1">
    <name type="scientific">Rhizopus microsporus var. microsporus</name>
    <dbReference type="NCBI Taxonomy" id="86635"/>
    <lineage>
        <taxon>Eukaryota</taxon>
        <taxon>Fungi</taxon>
        <taxon>Fungi incertae sedis</taxon>
        <taxon>Mucoromycota</taxon>
        <taxon>Mucoromycotina</taxon>
        <taxon>Mucoromycetes</taxon>
        <taxon>Mucorales</taxon>
        <taxon>Mucorineae</taxon>
        <taxon>Rhizopodaceae</taxon>
        <taxon>Rhizopus</taxon>
    </lineage>
</organism>
<dbReference type="Proteomes" id="UP000242414">
    <property type="component" value="Unassembled WGS sequence"/>
</dbReference>
<proteinExistence type="predicted"/>
<gene>
    <name evidence="1" type="ORF">BCV72DRAFT_201545</name>
</gene>
<name>A0A1X0RBP3_RHIZD</name>
<evidence type="ECO:0000313" key="1">
    <source>
        <dbReference type="EMBL" id="ORE09473.1"/>
    </source>
</evidence>